<dbReference type="EMBL" id="JAUTWS010000437">
    <property type="protein sequence ID" value="MDO9714657.1"/>
    <property type="molecule type" value="Genomic_DNA"/>
</dbReference>
<name>A0ABT9EEZ5_9PROT</name>
<accession>A0ABT9EEZ5</accession>
<keyword evidence="3" id="KW-1185">Reference proteome</keyword>
<gene>
    <name evidence="2" type="ORF">Q7A36_40685</name>
</gene>
<comment type="caution">
    <text evidence="2">The sequence shown here is derived from an EMBL/GenBank/DDBJ whole genome shotgun (WGS) entry which is preliminary data.</text>
</comment>
<evidence type="ECO:0000313" key="2">
    <source>
        <dbReference type="EMBL" id="MDO9714657.1"/>
    </source>
</evidence>
<protein>
    <submittedName>
        <fullName evidence="2">Transposase</fullName>
    </submittedName>
</protein>
<dbReference type="RefSeq" id="WP_305109467.1">
    <property type="nucleotide sequence ID" value="NZ_JAUTWS010000437.1"/>
</dbReference>
<evidence type="ECO:0000313" key="3">
    <source>
        <dbReference type="Proteomes" id="UP001243009"/>
    </source>
</evidence>
<sequence>MKGVKYHVLVDTLGLLLSIVVHVANLQDREGAALVLDRRTRALFPFLGTIFADAGYQGPRAASAARRSGRWQLHIVRRAEGTRGFVVLPKR</sequence>
<dbReference type="PANTHER" id="PTHR30007:SF0">
    <property type="entry name" value="TRANSPOSASE"/>
    <property type="match status" value="1"/>
</dbReference>
<dbReference type="Proteomes" id="UP001243009">
    <property type="component" value="Unassembled WGS sequence"/>
</dbReference>
<proteinExistence type="predicted"/>
<feature type="domain" description="Transposase IS4-like" evidence="1">
    <location>
        <begin position="2"/>
        <end position="87"/>
    </location>
</feature>
<dbReference type="Pfam" id="PF01609">
    <property type="entry name" value="DDE_Tnp_1"/>
    <property type="match status" value="1"/>
</dbReference>
<organism evidence="2 3">
    <name type="scientific">Paracraurococcus lichenis</name>
    <dbReference type="NCBI Taxonomy" id="3064888"/>
    <lineage>
        <taxon>Bacteria</taxon>
        <taxon>Pseudomonadati</taxon>
        <taxon>Pseudomonadota</taxon>
        <taxon>Alphaproteobacteria</taxon>
        <taxon>Acetobacterales</taxon>
        <taxon>Roseomonadaceae</taxon>
        <taxon>Paracraurococcus</taxon>
    </lineage>
</organism>
<reference evidence="2 3" key="1">
    <citation type="submission" date="2023-08" db="EMBL/GenBank/DDBJ databases">
        <title>The draft genome sequence of Paracraurococcus sp. LOR1-02.</title>
        <authorList>
            <person name="Kingkaew E."/>
            <person name="Tanasupawat S."/>
        </authorList>
    </citation>
    <scope>NUCLEOTIDE SEQUENCE [LARGE SCALE GENOMIC DNA]</scope>
    <source>
        <strain evidence="2 3">LOR1-02</strain>
    </source>
</reference>
<dbReference type="PANTHER" id="PTHR30007">
    <property type="entry name" value="PHP DOMAIN PROTEIN"/>
    <property type="match status" value="1"/>
</dbReference>
<dbReference type="InterPro" id="IPR002559">
    <property type="entry name" value="Transposase_11"/>
</dbReference>
<evidence type="ECO:0000259" key="1">
    <source>
        <dbReference type="Pfam" id="PF01609"/>
    </source>
</evidence>
<feature type="non-terminal residue" evidence="2">
    <location>
        <position position="91"/>
    </location>
</feature>